<dbReference type="PRINTS" id="PR00080">
    <property type="entry name" value="SDRFAMILY"/>
</dbReference>
<comment type="similarity">
    <text evidence="1 3">Belongs to the short-chain dehydrogenases/reductases (SDR) family.</text>
</comment>
<gene>
    <name evidence="4" type="ORF">IPN02_08570</name>
</gene>
<evidence type="ECO:0000313" key="4">
    <source>
        <dbReference type="EMBL" id="MBK9296875.1"/>
    </source>
</evidence>
<comment type="caution">
    <text evidence="4">The sequence shown here is derived from an EMBL/GenBank/DDBJ whole genome shotgun (WGS) entry which is preliminary data.</text>
</comment>
<dbReference type="PRINTS" id="PR00081">
    <property type="entry name" value="GDHRDH"/>
</dbReference>
<evidence type="ECO:0000256" key="3">
    <source>
        <dbReference type="RuleBase" id="RU000363"/>
    </source>
</evidence>
<dbReference type="InterPro" id="IPR036291">
    <property type="entry name" value="NAD(P)-bd_dom_sf"/>
</dbReference>
<evidence type="ECO:0000256" key="2">
    <source>
        <dbReference type="ARBA" id="ARBA00023002"/>
    </source>
</evidence>
<dbReference type="EMBL" id="JADJZA010000006">
    <property type="protein sequence ID" value="MBK9296875.1"/>
    <property type="molecule type" value="Genomic_DNA"/>
</dbReference>
<dbReference type="Proteomes" id="UP000727993">
    <property type="component" value="Unassembled WGS sequence"/>
</dbReference>
<dbReference type="InterPro" id="IPR051911">
    <property type="entry name" value="SDR_oxidoreductase"/>
</dbReference>
<sequence>MRILITGCSTGFGRATAVEATRRGHEVIATARDVATLDDLDVAERLSLDVTDRASITAAVAQAGRLDALVNNAGVDRHGPVESYPEDVAQWVMDTNFWGTFRMTTAVAPAMRAQGSGVIVNMSSVQGRVGTPLGGVYSASKAAIESYSESAHFELSHFGVRMVVVQPGYFDTPMATKGSDELIEGTVYEELAAQWSSGSDSLNPAGRPGPDVVATAIVDALEDPETPLRVPVGNDAVMVLGARGSMDDVAFEAVMRGTLNLTW</sequence>
<proteinExistence type="inferred from homology"/>
<dbReference type="PANTHER" id="PTHR43976">
    <property type="entry name" value="SHORT CHAIN DEHYDROGENASE"/>
    <property type="match status" value="1"/>
</dbReference>
<evidence type="ECO:0000313" key="5">
    <source>
        <dbReference type="Proteomes" id="UP000727993"/>
    </source>
</evidence>
<reference evidence="4 5" key="1">
    <citation type="submission" date="2020-10" db="EMBL/GenBank/DDBJ databases">
        <title>Connecting structure to function with the recovery of over 1000 high-quality activated sludge metagenome-assembled genomes encoding full-length rRNA genes using long-read sequencing.</title>
        <authorList>
            <person name="Singleton C.M."/>
            <person name="Petriglieri F."/>
            <person name="Kristensen J.M."/>
            <person name="Kirkegaard R.H."/>
            <person name="Michaelsen T.Y."/>
            <person name="Andersen M.H."/>
            <person name="Karst S.M."/>
            <person name="Dueholm M.S."/>
            <person name="Nielsen P.H."/>
            <person name="Albertsen M."/>
        </authorList>
    </citation>
    <scope>NUCLEOTIDE SEQUENCE [LARGE SCALE GENOMIC DNA]</scope>
    <source>
        <strain evidence="4">Lyne_18-Q3-R50-59_MAXAC.006</strain>
    </source>
</reference>
<evidence type="ECO:0000256" key="1">
    <source>
        <dbReference type="ARBA" id="ARBA00006484"/>
    </source>
</evidence>
<dbReference type="InterPro" id="IPR002347">
    <property type="entry name" value="SDR_fam"/>
</dbReference>
<name>A0A936NBE6_9ACTN</name>
<dbReference type="Pfam" id="PF00106">
    <property type="entry name" value="adh_short"/>
    <property type="match status" value="1"/>
</dbReference>
<dbReference type="PANTHER" id="PTHR43976:SF16">
    <property type="entry name" value="SHORT-CHAIN DEHYDROGENASE_REDUCTASE FAMILY PROTEIN"/>
    <property type="match status" value="1"/>
</dbReference>
<dbReference type="PROSITE" id="PS00061">
    <property type="entry name" value="ADH_SHORT"/>
    <property type="match status" value="1"/>
</dbReference>
<dbReference type="CDD" id="cd05374">
    <property type="entry name" value="17beta-HSD-like_SDR_c"/>
    <property type="match status" value="1"/>
</dbReference>
<dbReference type="Gene3D" id="3.40.50.720">
    <property type="entry name" value="NAD(P)-binding Rossmann-like Domain"/>
    <property type="match status" value="1"/>
</dbReference>
<accession>A0A936NBE6</accession>
<keyword evidence="2" id="KW-0560">Oxidoreductase</keyword>
<protein>
    <submittedName>
        <fullName evidence="4">SDR family oxidoreductase</fullName>
    </submittedName>
</protein>
<dbReference type="InterPro" id="IPR020904">
    <property type="entry name" value="Sc_DH/Rdtase_CS"/>
</dbReference>
<dbReference type="SUPFAM" id="SSF51735">
    <property type="entry name" value="NAD(P)-binding Rossmann-fold domains"/>
    <property type="match status" value="1"/>
</dbReference>
<organism evidence="4 5">
    <name type="scientific">Candidatus Neomicrothrix subdominans</name>
    <dbReference type="NCBI Taxonomy" id="2954438"/>
    <lineage>
        <taxon>Bacteria</taxon>
        <taxon>Bacillati</taxon>
        <taxon>Actinomycetota</taxon>
        <taxon>Acidimicrobiia</taxon>
        <taxon>Acidimicrobiales</taxon>
        <taxon>Microthrixaceae</taxon>
        <taxon>Candidatus Neomicrothrix</taxon>
    </lineage>
</organism>
<dbReference type="GO" id="GO:0016491">
    <property type="term" value="F:oxidoreductase activity"/>
    <property type="evidence" value="ECO:0007669"/>
    <property type="project" value="UniProtKB-KW"/>
</dbReference>
<dbReference type="AlphaFoldDB" id="A0A936NBE6"/>